<dbReference type="Proteomes" id="UP000042958">
    <property type="component" value="Unassembled WGS sequence"/>
</dbReference>
<evidence type="ECO:0000313" key="2">
    <source>
        <dbReference type="Proteomes" id="UP000042958"/>
    </source>
</evidence>
<reference evidence="2" key="1">
    <citation type="journal article" date="2015" name="Genome Announc.">
        <title>Draft genome sequence of the fungus Penicillium brasilianum MG11.</title>
        <authorList>
            <person name="Horn F."/>
            <person name="Linde J."/>
            <person name="Mattern D.J."/>
            <person name="Walther G."/>
            <person name="Guthke R."/>
            <person name="Brakhage A.A."/>
            <person name="Valiante V."/>
        </authorList>
    </citation>
    <scope>NUCLEOTIDE SEQUENCE [LARGE SCALE GENOMIC DNA]</scope>
    <source>
        <strain evidence="2">MG11</strain>
    </source>
</reference>
<accession>A0A0F7TG12</accession>
<dbReference type="EMBL" id="CDHK01000001">
    <property type="protein sequence ID" value="CEJ54847.1"/>
    <property type="molecule type" value="Genomic_DNA"/>
</dbReference>
<evidence type="ECO:0000313" key="1">
    <source>
        <dbReference type="EMBL" id="CEJ54847.1"/>
    </source>
</evidence>
<dbReference type="AlphaFoldDB" id="A0A0F7TG12"/>
<keyword evidence="2" id="KW-1185">Reference proteome</keyword>
<name>A0A0F7TG12_PENBI</name>
<protein>
    <submittedName>
        <fullName evidence="1">Uncharacterized protein</fullName>
    </submittedName>
</protein>
<organism evidence="1 2">
    <name type="scientific">Penicillium brasilianum</name>
    <dbReference type="NCBI Taxonomy" id="104259"/>
    <lineage>
        <taxon>Eukaryota</taxon>
        <taxon>Fungi</taxon>
        <taxon>Dikarya</taxon>
        <taxon>Ascomycota</taxon>
        <taxon>Pezizomycotina</taxon>
        <taxon>Eurotiomycetes</taxon>
        <taxon>Eurotiomycetidae</taxon>
        <taxon>Eurotiales</taxon>
        <taxon>Aspergillaceae</taxon>
        <taxon>Penicillium</taxon>
    </lineage>
</organism>
<gene>
    <name evidence="1" type="ORF">PMG11_01136</name>
</gene>
<proteinExistence type="predicted"/>
<dbReference type="OrthoDB" id="4264889at2759"/>
<sequence length="453" mass="51601">MLYSKEGQQAINAGTDYHRDISHYYDINEAVATASPYLISVLAYGTDFLYQQGILCYCAGQEIRLHDVHQADQAERVVNFHSVLWRLVPTLRGFDPTQSVKLVHYCDDVLAFRVLSNTNIEDTMDSLFAMDVVYRHGTSRRKRLLLRAEVPTGAPIFVRGDRSCIWYGHSTVVNSNEGGPWQIHVIDLLPNQTIDYPLDRRLKGDLRETVCFEVYDETLKRQHQSSCGQLWRRENSEGPIDDSWTNLSMRLDEVTGRPVIVECHREWPGGKSDSRRTCYIGPLPTPEEALNRETDISWSHLDPVETASEIFSGYPDQRSCHSYHTEFGHACDQDFQREFTTARTKFHTYHLSAATSLDLVNDPVTEETQSRDFFRIRAVSRTPRGSTDDEKGVVLPFKKRTGVDGRPIHGREQRFSSQGVRLWPSNDSRSGVISLFCPGTITGTVSAFRMSDP</sequence>
<dbReference type="STRING" id="104259.A0A0F7TG12"/>